<dbReference type="InterPro" id="IPR001091">
    <property type="entry name" value="RM_Methyltransferase"/>
</dbReference>
<evidence type="ECO:0000259" key="5">
    <source>
        <dbReference type="Pfam" id="PF01555"/>
    </source>
</evidence>
<evidence type="ECO:0000313" key="7">
    <source>
        <dbReference type="Proteomes" id="UP001230145"/>
    </source>
</evidence>
<keyword evidence="4" id="KW-0949">S-adenosyl-L-methionine</keyword>
<keyword evidence="3 6" id="KW-0808">Transferase</keyword>
<dbReference type="Pfam" id="PF01555">
    <property type="entry name" value="N6_N4_Mtase"/>
    <property type="match status" value="1"/>
</dbReference>
<dbReference type="PRINTS" id="PR00508">
    <property type="entry name" value="S21N4MTFRASE"/>
</dbReference>
<dbReference type="Gene3D" id="3.40.50.150">
    <property type="entry name" value="Vaccinia Virus protein VP39"/>
    <property type="match status" value="1"/>
</dbReference>
<dbReference type="PROSITE" id="PS00092">
    <property type="entry name" value="N6_MTASE"/>
    <property type="match status" value="1"/>
</dbReference>
<evidence type="ECO:0000256" key="3">
    <source>
        <dbReference type="ARBA" id="ARBA00022679"/>
    </source>
</evidence>
<dbReference type="EC" id="2.1.1.72" evidence="6"/>
<dbReference type="SUPFAM" id="SSF53335">
    <property type="entry name" value="S-adenosyl-L-methionine-dependent methyltransferases"/>
    <property type="match status" value="1"/>
</dbReference>
<dbReference type="GO" id="GO:0032259">
    <property type="term" value="P:methylation"/>
    <property type="evidence" value="ECO:0007669"/>
    <property type="project" value="UniProtKB-KW"/>
</dbReference>
<protein>
    <submittedName>
        <fullName evidence="6">Adenine-specific DNA-methyltransferase</fullName>
        <ecNumber evidence="6">2.1.1.72</ecNumber>
    </submittedName>
</protein>
<dbReference type="EMBL" id="JAUSQL010000001">
    <property type="protein sequence ID" value="MDP9832400.1"/>
    <property type="molecule type" value="Genomic_DNA"/>
</dbReference>
<evidence type="ECO:0000256" key="4">
    <source>
        <dbReference type="ARBA" id="ARBA00022691"/>
    </source>
</evidence>
<feature type="domain" description="DNA methylase N-4/N-6" evidence="5">
    <location>
        <begin position="115"/>
        <end position="459"/>
    </location>
</feature>
<evidence type="ECO:0000256" key="2">
    <source>
        <dbReference type="ARBA" id="ARBA00022603"/>
    </source>
</evidence>
<reference evidence="6 7" key="1">
    <citation type="submission" date="2023-07" db="EMBL/GenBank/DDBJ databases">
        <title>Sequencing the genomes of 1000 actinobacteria strains.</title>
        <authorList>
            <person name="Klenk H.-P."/>
        </authorList>
    </citation>
    <scope>NUCLEOTIDE SEQUENCE [LARGE SCALE GENOMIC DNA]</scope>
    <source>
        <strain evidence="6 7">DSM 19515</strain>
    </source>
</reference>
<comment type="similarity">
    <text evidence="1">Belongs to the N(4)/N(6)-methyltransferase family.</text>
</comment>
<gene>
    <name evidence="6" type="ORF">J2S45_001079</name>
</gene>
<evidence type="ECO:0000313" key="6">
    <source>
        <dbReference type="EMBL" id="MDP9832400.1"/>
    </source>
</evidence>
<dbReference type="RefSeq" id="WP_307634777.1">
    <property type="nucleotide sequence ID" value="NZ_JAUSQL010000001.1"/>
</dbReference>
<evidence type="ECO:0000256" key="1">
    <source>
        <dbReference type="ARBA" id="ARBA00006594"/>
    </source>
</evidence>
<dbReference type="InterPro" id="IPR002941">
    <property type="entry name" value="DNA_methylase_N4/N6"/>
</dbReference>
<organism evidence="6 7">
    <name type="scientific">Trueperella abortisuis</name>
    <dbReference type="NCBI Taxonomy" id="445930"/>
    <lineage>
        <taxon>Bacteria</taxon>
        <taxon>Bacillati</taxon>
        <taxon>Actinomycetota</taxon>
        <taxon>Actinomycetes</taxon>
        <taxon>Actinomycetales</taxon>
        <taxon>Actinomycetaceae</taxon>
        <taxon>Trueperella</taxon>
    </lineage>
</organism>
<name>A0ABT9PKD3_9ACTO</name>
<sequence>MTEELNEVPRTTPDFATEAATKLAELFPEVAADGKINLDTLKTILDIDVEDGRERFGLTWPGKREAIRVAQTPTTATLMPDKENSVDWDTTQNVFIEGDNLEVLKILQKHYYGQIKMIYIDPPYNTGNDFVYADDYADSIGNYLELTGQTDDGGRLSTNSESSGRFHSNWLNMMYPRLKLARNLLTQDGAVLISVDDSEQANLRMMCDEIFGQNNFIATLVWQGGRKNDSRYVSVGHDYILVYARNEAFLKENGVRWRERKSGVEDALEAGSRCWQAAQGNPALATRKFREWLGSRKDLTPAVTRFKSIDQNGRVYNADKDLGWPGGGGPRFEVLHPITKRPVTTPSTGWRFTEESLKEQVQRDLIEFGVDEKKIPRGKTFLDELDSQVAESVFTQIRTTAAQRLRRLIGSGVFDYPKDEYVLARWTKLVLNGDTNGIVLDFFAGSGTTAHAVMHLNAEDGGNRRCISVQLPEPTGEKSEARKAGYETISQITRERIRRAGEKFLEEESGKLDGRKDLDVGFRAYKLVDTNFAKWKADSGLTEEDLVGLLARLADSANDHARPEALLTEVLLKLGFSLSEKIEKVNIEGLEVFSVAGGLVLAYLDEHQTPTLDQLRAMVAKEPERLVILEDAFQGNDELKTNLVQECKTRSVDLWTA</sequence>
<keyword evidence="2 6" id="KW-0489">Methyltransferase</keyword>
<proteinExistence type="inferred from homology"/>
<comment type="caution">
    <text evidence="6">The sequence shown here is derived from an EMBL/GenBank/DDBJ whole genome shotgun (WGS) entry which is preliminary data.</text>
</comment>
<dbReference type="InterPro" id="IPR029063">
    <property type="entry name" value="SAM-dependent_MTases_sf"/>
</dbReference>
<dbReference type="Proteomes" id="UP001230145">
    <property type="component" value="Unassembled WGS sequence"/>
</dbReference>
<dbReference type="InterPro" id="IPR002052">
    <property type="entry name" value="DNA_methylase_N6_adenine_CS"/>
</dbReference>
<dbReference type="GO" id="GO:0009007">
    <property type="term" value="F:site-specific DNA-methyltransferase (adenine-specific) activity"/>
    <property type="evidence" value="ECO:0007669"/>
    <property type="project" value="UniProtKB-EC"/>
</dbReference>
<keyword evidence="7" id="KW-1185">Reference proteome</keyword>
<accession>A0ABT9PKD3</accession>
<dbReference type="PIRSF" id="PIRSF015855">
    <property type="entry name" value="TypeIII_Mtase_mKpnI"/>
    <property type="match status" value="1"/>
</dbReference>
<dbReference type="InterPro" id="IPR002295">
    <property type="entry name" value="N4/N6-MTase_EcoPI_Mod-like"/>
</dbReference>